<dbReference type="InterPro" id="IPR027469">
    <property type="entry name" value="Cation_efflux_TMD_sf"/>
</dbReference>
<keyword evidence="5" id="KW-0862">Zinc</keyword>
<evidence type="ECO:0000256" key="10">
    <source>
        <dbReference type="SAM" id="Phobius"/>
    </source>
</evidence>
<reference evidence="13 14" key="1">
    <citation type="submission" date="2017-07" db="EMBL/GenBank/DDBJ databases">
        <title>Sandarakinorhabdus cyanobacteriorum sp. nov., a novel bacterium isolated from cyanobacterial aggregates in a eutrophic lake.</title>
        <authorList>
            <person name="Cai H."/>
        </authorList>
    </citation>
    <scope>NUCLEOTIDE SEQUENCE [LARGE SCALE GENOMIC DNA]</scope>
    <source>
        <strain evidence="13 14">TH057</strain>
    </source>
</reference>
<dbReference type="GO" id="GO:0005385">
    <property type="term" value="F:zinc ion transmembrane transporter activity"/>
    <property type="evidence" value="ECO:0007669"/>
    <property type="project" value="TreeGrafter"/>
</dbReference>
<feature type="region of interest" description="Disordered" evidence="9">
    <location>
        <begin position="1"/>
        <end position="21"/>
    </location>
</feature>
<evidence type="ECO:0000256" key="9">
    <source>
        <dbReference type="SAM" id="MobiDB-lite"/>
    </source>
</evidence>
<feature type="transmembrane region" description="Helical" evidence="10">
    <location>
        <begin position="30"/>
        <end position="52"/>
    </location>
</feature>
<comment type="caution">
    <text evidence="13">The sequence shown here is derived from an EMBL/GenBank/DDBJ whole genome shotgun (WGS) entry which is preliminary data.</text>
</comment>
<evidence type="ECO:0000256" key="6">
    <source>
        <dbReference type="ARBA" id="ARBA00022989"/>
    </source>
</evidence>
<sequence>MHSHAHSHPLGGHDHHGHGHAHAPADYGRAFAVGVVLNLLYVGIEVAAGLWVESMALLADAGHNLSDVAGLLIAWGGLALARRAPSDRFTWGLQRSPILAALANALILVAACGGIIFESLHRLTQPLPVSGDMVMAVAAVGILINMGTALLFLSGRKGDVNIRGAYLHMLADAGVSAAVVLGGLLIRQTGWVWIDPLLGLAVAAVILKGTWGLLKESLALAMDAVPAGIDPAAVRGWLTGLEGVAAVHDLHIWPQGTSGAILTAHLVMPAGHPGDEALANIAHALHHRFQIGHATLQVETGDAHCRQALPEGCGGRDHHHH</sequence>
<feature type="domain" description="Cation efflux protein cytoplasmic" evidence="12">
    <location>
        <begin position="230"/>
        <end position="299"/>
    </location>
</feature>
<evidence type="ECO:0000256" key="7">
    <source>
        <dbReference type="ARBA" id="ARBA00023065"/>
    </source>
</evidence>
<evidence type="ECO:0000313" key="13">
    <source>
        <dbReference type="EMBL" id="OYQ29298.1"/>
    </source>
</evidence>
<evidence type="ECO:0000256" key="4">
    <source>
        <dbReference type="ARBA" id="ARBA00022692"/>
    </source>
</evidence>
<dbReference type="InterPro" id="IPR050681">
    <property type="entry name" value="CDF/SLC30A"/>
</dbReference>
<dbReference type="InterPro" id="IPR036837">
    <property type="entry name" value="Cation_efflux_CTD_sf"/>
</dbReference>
<evidence type="ECO:0000256" key="8">
    <source>
        <dbReference type="ARBA" id="ARBA00023136"/>
    </source>
</evidence>
<protein>
    <submittedName>
        <fullName evidence="13">Cation transporter</fullName>
    </submittedName>
</protein>
<dbReference type="OrthoDB" id="9809646at2"/>
<evidence type="ECO:0000256" key="5">
    <source>
        <dbReference type="ARBA" id="ARBA00022906"/>
    </source>
</evidence>
<evidence type="ECO:0000259" key="11">
    <source>
        <dbReference type="Pfam" id="PF01545"/>
    </source>
</evidence>
<feature type="transmembrane region" description="Helical" evidence="10">
    <location>
        <begin position="192"/>
        <end position="214"/>
    </location>
</feature>
<dbReference type="Pfam" id="PF16916">
    <property type="entry name" value="ZT_dimer"/>
    <property type="match status" value="1"/>
</dbReference>
<evidence type="ECO:0000256" key="3">
    <source>
        <dbReference type="ARBA" id="ARBA00022448"/>
    </source>
</evidence>
<dbReference type="InterPro" id="IPR002524">
    <property type="entry name" value="Cation_efflux"/>
</dbReference>
<dbReference type="SUPFAM" id="SSF161111">
    <property type="entry name" value="Cation efflux protein transmembrane domain-like"/>
    <property type="match status" value="1"/>
</dbReference>
<keyword evidence="3" id="KW-0813">Transport</keyword>
<keyword evidence="5" id="KW-0864">Zinc transport</keyword>
<keyword evidence="8 10" id="KW-0472">Membrane</keyword>
<feature type="transmembrane region" description="Helical" evidence="10">
    <location>
        <begin position="101"/>
        <end position="121"/>
    </location>
</feature>
<keyword evidence="14" id="KW-1185">Reference proteome</keyword>
<dbReference type="AlphaFoldDB" id="A0A255YJC9"/>
<dbReference type="PANTHER" id="PTHR11562:SF17">
    <property type="entry name" value="RE54080P-RELATED"/>
    <property type="match status" value="1"/>
</dbReference>
<dbReference type="InterPro" id="IPR027470">
    <property type="entry name" value="Cation_efflux_CTD"/>
</dbReference>
<evidence type="ECO:0000313" key="14">
    <source>
        <dbReference type="Proteomes" id="UP000216991"/>
    </source>
</evidence>
<dbReference type="RefSeq" id="WP_094473595.1">
    <property type="nucleotide sequence ID" value="NZ_NOXT01000106.1"/>
</dbReference>
<dbReference type="NCBIfam" id="TIGR01297">
    <property type="entry name" value="CDF"/>
    <property type="match status" value="1"/>
</dbReference>
<comment type="subcellular location">
    <subcellularLocation>
        <location evidence="1">Membrane</location>
        <topology evidence="1">Multi-pass membrane protein</topology>
    </subcellularLocation>
</comment>
<name>A0A255YJC9_9SPHN</name>
<evidence type="ECO:0000256" key="1">
    <source>
        <dbReference type="ARBA" id="ARBA00004141"/>
    </source>
</evidence>
<dbReference type="Gene3D" id="1.20.1510.10">
    <property type="entry name" value="Cation efflux protein transmembrane domain"/>
    <property type="match status" value="1"/>
</dbReference>
<dbReference type="SUPFAM" id="SSF160240">
    <property type="entry name" value="Cation efflux protein cytoplasmic domain-like"/>
    <property type="match status" value="1"/>
</dbReference>
<keyword evidence="7" id="KW-0406">Ion transport</keyword>
<keyword evidence="6 10" id="KW-1133">Transmembrane helix</keyword>
<comment type="similarity">
    <text evidence="2">Belongs to the cation diffusion facilitator (CDF) transporter (TC 2.A.4) family. SLC30A subfamily.</text>
</comment>
<feature type="transmembrane region" description="Helical" evidence="10">
    <location>
        <begin position="165"/>
        <end position="186"/>
    </location>
</feature>
<gene>
    <name evidence="13" type="ORF">CHU93_08150</name>
</gene>
<dbReference type="Pfam" id="PF01545">
    <property type="entry name" value="Cation_efflux"/>
    <property type="match status" value="1"/>
</dbReference>
<dbReference type="PANTHER" id="PTHR11562">
    <property type="entry name" value="CATION EFFLUX PROTEIN/ ZINC TRANSPORTER"/>
    <property type="match status" value="1"/>
</dbReference>
<dbReference type="GO" id="GO:0005886">
    <property type="term" value="C:plasma membrane"/>
    <property type="evidence" value="ECO:0007669"/>
    <property type="project" value="TreeGrafter"/>
</dbReference>
<proteinExistence type="inferred from homology"/>
<feature type="domain" description="Cation efflux protein transmembrane" evidence="11">
    <location>
        <begin position="33"/>
        <end position="218"/>
    </location>
</feature>
<accession>A0A255YJC9</accession>
<organism evidence="13 14">
    <name type="scientific">Sandarakinorhabdus cyanobacteriorum</name>
    <dbReference type="NCBI Taxonomy" id="1981098"/>
    <lineage>
        <taxon>Bacteria</taxon>
        <taxon>Pseudomonadati</taxon>
        <taxon>Pseudomonadota</taxon>
        <taxon>Alphaproteobacteria</taxon>
        <taxon>Sphingomonadales</taxon>
        <taxon>Sphingosinicellaceae</taxon>
        <taxon>Sandarakinorhabdus</taxon>
    </lineage>
</organism>
<dbReference type="EMBL" id="NOXT01000106">
    <property type="protein sequence ID" value="OYQ29298.1"/>
    <property type="molecule type" value="Genomic_DNA"/>
</dbReference>
<evidence type="ECO:0000256" key="2">
    <source>
        <dbReference type="ARBA" id="ARBA00008873"/>
    </source>
</evidence>
<dbReference type="InterPro" id="IPR058533">
    <property type="entry name" value="Cation_efflux_TM"/>
</dbReference>
<feature type="transmembrane region" description="Helical" evidence="10">
    <location>
        <begin position="133"/>
        <end position="153"/>
    </location>
</feature>
<keyword evidence="4 10" id="KW-0812">Transmembrane</keyword>
<evidence type="ECO:0000259" key="12">
    <source>
        <dbReference type="Pfam" id="PF16916"/>
    </source>
</evidence>
<dbReference type="Proteomes" id="UP000216991">
    <property type="component" value="Unassembled WGS sequence"/>
</dbReference>